<protein>
    <submittedName>
        <fullName evidence="2">Uncharacterized protein</fullName>
    </submittedName>
</protein>
<evidence type="ECO:0000256" key="1">
    <source>
        <dbReference type="SAM" id="MobiDB-lite"/>
    </source>
</evidence>
<keyword evidence="3" id="KW-1185">Reference proteome</keyword>
<gene>
    <name evidence="2" type="ORF">J2S64_004039</name>
</gene>
<dbReference type="EMBL" id="JAVDYI010000001">
    <property type="protein sequence ID" value="MDR7360348.1"/>
    <property type="molecule type" value="Genomic_DNA"/>
</dbReference>
<name>A0ABU2BNZ5_9MICC</name>
<feature type="compositionally biased region" description="Basic and acidic residues" evidence="1">
    <location>
        <begin position="10"/>
        <end position="26"/>
    </location>
</feature>
<proteinExistence type="predicted"/>
<comment type="caution">
    <text evidence="2">The sequence shown here is derived from an EMBL/GenBank/DDBJ whole genome shotgun (WGS) entry which is preliminary data.</text>
</comment>
<accession>A0ABU2BNZ5</accession>
<evidence type="ECO:0000313" key="2">
    <source>
        <dbReference type="EMBL" id="MDR7360348.1"/>
    </source>
</evidence>
<reference evidence="2 3" key="1">
    <citation type="submission" date="2023-07" db="EMBL/GenBank/DDBJ databases">
        <title>Sequencing the genomes of 1000 actinobacteria strains.</title>
        <authorList>
            <person name="Klenk H.-P."/>
        </authorList>
    </citation>
    <scope>NUCLEOTIDE SEQUENCE [LARGE SCALE GENOMIC DNA]</scope>
    <source>
        <strain evidence="2 3">DSM 20167</strain>
    </source>
</reference>
<sequence length="33" mass="3854">MKQPSINDNARPDKRRDGHRHVDNQRLEAAVTK</sequence>
<dbReference type="Proteomes" id="UP001183817">
    <property type="component" value="Unassembled WGS sequence"/>
</dbReference>
<evidence type="ECO:0000313" key="3">
    <source>
        <dbReference type="Proteomes" id="UP001183817"/>
    </source>
</evidence>
<organism evidence="2 3">
    <name type="scientific">Paeniglutamicibacter sulfureus</name>
    <dbReference type="NCBI Taxonomy" id="43666"/>
    <lineage>
        <taxon>Bacteria</taxon>
        <taxon>Bacillati</taxon>
        <taxon>Actinomycetota</taxon>
        <taxon>Actinomycetes</taxon>
        <taxon>Micrococcales</taxon>
        <taxon>Micrococcaceae</taxon>
        <taxon>Paeniglutamicibacter</taxon>
    </lineage>
</organism>
<feature type="region of interest" description="Disordered" evidence="1">
    <location>
        <begin position="1"/>
        <end position="33"/>
    </location>
</feature>